<dbReference type="InterPro" id="IPR029058">
    <property type="entry name" value="AB_hydrolase_fold"/>
</dbReference>
<dbReference type="Gene3D" id="3.40.50.1820">
    <property type="entry name" value="alpha/beta hydrolase"/>
    <property type="match status" value="1"/>
</dbReference>
<organism evidence="4 5">
    <name type="scientific">Aequorivita viscosa</name>
    <dbReference type="NCBI Taxonomy" id="797419"/>
    <lineage>
        <taxon>Bacteria</taxon>
        <taxon>Pseudomonadati</taxon>
        <taxon>Bacteroidota</taxon>
        <taxon>Flavobacteriia</taxon>
        <taxon>Flavobacteriales</taxon>
        <taxon>Flavobacteriaceae</taxon>
        <taxon>Aequorivita</taxon>
    </lineage>
</organism>
<feature type="active site" description="Nucleophile" evidence="2">
    <location>
        <position position="125"/>
    </location>
</feature>
<dbReference type="PANTHER" id="PTHR32268">
    <property type="entry name" value="HOMOSERINE O-ACETYLTRANSFERASE"/>
    <property type="match status" value="1"/>
</dbReference>
<accession>A0A1M6CND6</accession>
<dbReference type="InterPro" id="IPR000073">
    <property type="entry name" value="AB_hydrolase_1"/>
</dbReference>
<feature type="domain" description="AB hydrolase-1" evidence="3">
    <location>
        <begin position="38"/>
        <end position="156"/>
    </location>
</feature>
<feature type="active site" evidence="2">
    <location>
        <position position="300"/>
    </location>
</feature>
<feature type="active site" evidence="2">
    <location>
        <position position="267"/>
    </location>
</feature>
<evidence type="ECO:0000313" key="5">
    <source>
        <dbReference type="Proteomes" id="UP000184172"/>
    </source>
</evidence>
<name>A0A1M6CND6_9FLAO</name>
<dbReference type="AlphaFoldDB" id="A0A1M6CND6"/>
<dbReference type="GO" id="GO:0004414">
    <property type="term" value="F:homoserine O-acetyltransferase activity"/>
    <property type="evidence" value="ECO:0007669"/>
    <property type="project" value="TreeGrafter"/>
</dbReference>
<evidence type="ECO:0000313" key="4">
    <source>
        <dbReference type="EMBL" id="SHI62516.1"/>
    </source>
</evidence>
<evidence type="ECO:0000259" key="3">
    <source>
        <dbReference type="Pfam" id="PF00561"/>
    </source>
</evidence>
<proteinExistence type="predicted"/>
<dbReference type="OrthoDB" id="9800754at2"/>
<reference evidence="5" key="1">
    <citation type="submission" date="2016-11" db="EMBL/GenBank/DDBJ databases">
        <authorList>
            <person name="Varghese N."/>
            <person name="Submissions S."/>
        </authorList>
    </citation>
    <scope>NUCLEOTIDE SEQUENCE [LARGE SCALE GENOMIC DNA]</scope>
    <source>
        <strain evidence="5">DSM 26349</strain>
    </source>
</reference>
<dbReference type="Proteomes" id="UP000184172">
    <property type="component" value="Unassembled WGS sequence"/>
</dbReference>
<keyword evidence="5" id="KW-1185">Reference proteome</keyword>
<dbReference type="GO" id="GO:0009092">
    <property type="term" value="P:homoserine metabolic process"/>
    <property type="evidence" value="ECO:0007669"/>
    <property type="project" value="TreeGrafter"/>
</dbReference>
<protein>
    <submittedName>
        <fullName evidence="4">Homoserine O-acetyltransferase</fullName>
    </submittedName>
</protein>
<dbReference type="SUPFAM" id="SSF53474">
    <property type="entry name" value="alpha/beta-Hydrolases"/>
    <property type="match status" value="1"/>
</dbReference>
<sequence length="335" mass="37972">MSKVKQLKIKEYTSQSGAYLKNLPLTYQVFGKELREAPVVLVTHALSGNSNVCGENGWWKALIGPKKCIDTSKYTILSFNIPGNGYDGFLIKNYEAVSIYDVAQWFLEGLNQLKITSVFAAIGGSLGGSILWQMAILKPDLFQNLIPIATDWKPTDWLIAQCSVQKQILNNSENPVHDARIHAMTFYRSPLSFKQKFNRSLSEVAPIYNVESWLLHHGESLNKRFHLQAYKLMNHLLMTTGFKSDDEFFNLASKVEGNVHLVGIDSDGFYLNEEIKETYSLLKNKKSNVHFSEITSIHGHDAFLIEYDQLTGILNPIFNSDEISKIKNYEHANSK</sequence>
<dbReference type="EMBL" id="FQYV01000004">
    <property type="protein sequence ID" value="SHI62516.1"/>
    <property type="molecule type" value="Genomic_DNA"/>
</dbReference>
<evidence type="ECO:0000256" key="2">
    <source>
        <dbReference type="PIRSR" id="PIRSR000443-1"/>
    </source>
</evidence>
<dbReference type="RefSeq" id="WP_073215191.1">
    <property type="nucleotide sequence ID" value="NZ_FNNS01000005.1"/>
</dbReference>
<dbReference type="PIRSF" id="PIRSF000443">
    <property type="entry name" value="Homoser_Ac_trans"/>
    <property type="match status" value="1"/>
</dbReference>
<dbReference type="Pfam" id="PF00561">
    <property type="entry name" value="Abhydrolase_1"/>
    <property type="match status" value="1"/>
</dbReference>
<dbReference type="InterPro" id="IPR008220">
    <property type="entry name" value="HAT_MetX-like"/>
</dbReference>
<gene>
    <name evidence="4" type="ORF">SAMN04487908_10432</name>
</gene>
<dbReference type="GO" id="GO:0009086">
    <property type="term" value="P:methionine biosynthetic process"/>
    <property type="evidence" value="ECO:0007669"/>
    <property type="project" value="TreeGrafter"/>
</dbReference>
<dbReference type="PANTHER" id="PTHR32268:SF11">
    <property type="entry name" value="HOMOSERINE O-ACETYLTRANSFERASE"/>
    <property type="match status" value="1"/>
</dbReference>
<keyword evidence="1 4" id="KW-0808">Transferase</keyword>
<dbReference type="STRING" id="797419.SAMN05216556_10531"/>
<evidence type="ECO:0000256" key="1">
    <source>
        <dbReference type="ARBA" id="ARBA00022679"/>
    </source>
</evidence>